<name>A0A9D3W2J3_9ROSI</name>
<evidence type="ECO:0000313" key="1">
    <source>
        <dbReference type="EMBL" id="KAH1107691.1"/>
    </source>
</evidence>
<sequence length="87" mass="10257">MCVPQKEGRQRRSIRPITRCRRRYDTPNTKAELVKGKPLAIEQNKEKLTILESQVNEPVTEKESSKFLKFLKHSKYSVVQQLHNNYS</sequence>
<dbReference type="PANTHER" id="PTHR32108:SF5">
    <property type="entry name" value="DYNACTIN SUBUNIT 1-LIKE"/>
    <property type="match status" value="1"/>
</dbReference>
<dbReference type="Proteomes" id="UP000828251">
    <property type="component" value="Unassembled WGS sequence"/>
</dbReference>
<reference evidence="1 2" key="1">
    <citation type="journal article" date="2021" name="Plant Biotechnol. J.">
        <title>Multi-omics assisted identification of the key and species-specific regulatory components of drought-tolerant mechanisms in Gossypium stocksii.</title>
        <authorList>
            <person name="Yu D."/>
            <person name="Ke L."/>
            <person name="Zhang D."/>
            <person name="Wu Y."/>
            <person name="Sun Y."/>
            <person name="Mei J."/>
            <person name="Sun J."/>
            <person name="Sun Y."/>
        </authorList>
    </citation>
    <scope>NUCLEOTIDE SEQUENCE [LARGE SCALE GENOMIC DNA]</scope>
    <source>
        <strain evidence="2">cv. E1</strain>
        <tissue evidence="1">Leaf</tissue>
    </source>
</reference>
<organism evidence="1 2">
    <name type="scientific">Gossypium stocksii</name>
    <dbReference type="NCBI Taxonomy" id="47602"/>
    <lineage>
        <taxon>Eukaryota</taxon>
        <taxon>Viridiplantae</taxon>
        <taxon>Streptophyta</taxon>
        <taxon>Embryophyta</taxon>
        <taxon>Tracheophyta</taxon>
        <taxon>Spermatophyta</taxon>
        <taxon>Magnoliopsida</taxon>
        <taxon>eudicotyledons</taxon>
        <taxon>Gunneridae</taxon>
        <taxon>Pentapetalae</taxon>
        <taxon>rosids</taxon>
        <taxon>malvids</taxon>
        <taxon>Malvales</taxon>
        <taxon>Malvaceae</taxon>
        <taxon>Malvoideae</taxon>
        <taxon>Gossypium</taxon>
    </lineage>
</organism>
<comment type="caution">
    <text evidence="1">The sequence shown here is derived from an EMBL/GenBank/DDBJ whole genome shotgun (WGS) entry which is preliminary data.</text>
</comment>
<dbReference type="PANTHER" id="PTHR32108">
    <property type="entry name" value="DNA-DIRECTED RNA POLYMERASE SUBUNIT ALPHA"/>
    <property type="match status" value="1"/>
</dbReference>
<accession>A0A9D3W2J3</accession>
<dbReference type="EMBL" id="JAIQCV010000004">
    <property type="protein sequence ID" value="KAH1107691.1"/>
    <property type="molecule type" value="Genomic_DNA"/>
</dbReference>
<protein>
    <submittedName>
        <fullName evidence="1">Uncharacterized protein</fullName>
    </submittedName>
</protein>
<dbReference type="AlphaFoldDB" id="A0A9D3W2J3"/>
<gene>
    <name evidence="1" type="ORF">J1N35_011459</name>
</gene>
<evidence type="ECO:0000313" key="2">
    <source>
        <dbReference type="Proteomes" id="UP000828251"/>
    </source>
</evidence>
<keyword evidence="2" id="KW-1185">Reference proteome</keyword>
<proteinExistence type="predicted"/>